<dbReference type="HOGENOM" id="CLU_194997_0_0_2"/>
<evidence type="ECO:0000313" key="2">
    <source>
        <dbReference type="EMBL" id="AAM07892.1"/>
    </source>
</evidence>
<dbReference type="EnsemblBacteria" id="AAM07892">
    <property type="protein sequence ID" value="AAM07892"/>
    <property type="gene ID" value="MA_4553"/>
</dbReference>
<feature type="transmembrane region" description="Helical" evidence="1">
    <location>
        <begin position="35"/>
        <end position="57"/>
    </location>
</feature>
<dbReference type="STRING" id="188937.MA_4553"/>
<evidence type="ECO:0000256" key="1">
    <source>
        <dbReference type="SAM" id="Phobius"/>
    </source>
</evidence>
<dbReference type="KEGG" id="mac:MA_4553"/>
<keyword evidence="3" id="KW-1185">Reference proteome</keyword>
<sequence>MIFQIPGAILLNAEKKERMEKARAYKKVRNQNKKVTAISLSILAVGLLLMTLNITILGVDIGYYLVVAGVTIFFVTSMSGLFAAGSLRKQR</sequence>
<dbReference type="AlphaFoldDB" id="Q8THG4"/>
<keyword evidence="1" id="KW-1133">Transmembrane helix</keyword>
<name>Q8THG4_METAC</name>
<dbReference type="EMBL" id="AE010299">
    <property type="protein sequence ID" value="AAM07892.1"/>
    <property type="molecule type" value="Genomic_DNA"/>
</dbReference>
<dbReference type="Proteomes" id="UP000002487">
    <property type="component" value="Chromosome"/>
</dbReference>
<keyword evidence="1" id="KW-0812">Transmembrane</keyword>
<accession>Q8THG4</accession>
<keyword evidence="1" id="KW-0472">Membrane</keyword>
<dbReference type="InParanoid" id="Q8THG4"/>
<proteinExistence type="predicted"/>
<protein>
    <submittedName>
        <fullName evidence="2">Uncharacterized protein</fullName>
    </submittedName>
</protein>
<evidence type="ECO:0000313" key="3">
    <source>
        <dbReference type="Proteomes" id="UP000002487"/>
    </source>
</evidence>
<feature type="transmembrane region" description="Helical" evidence="1">
    <location>
        <begin position="63"/>
        <end position="84"/>
    </location>
</feature>
<reference evidence="2 3" key="1">
    <citation type="journal article" date="2002" name="Genome Res.">
        <title>The genome of Methanosarcina acetivorans reveals extensive metabolic and physiological diversity.</title>
        <authorList>
            <person name="Galagan J.E."/>
            <person name="Nusbaum C."/>
            <person name="Roy A."/>
            <person name="Endrizzi M.G."/>
            <person name="Macdonald P."/>
            <person name="FitzHugh W."/>
            <person name="Calvo S."/>
            <person name="Engels R."/>
            <person name="Smirnov S."/>
            <person name="Atnoor D."/>
            <person name="Brown A."/>
            <person name="Allen N."/>
            <person name="Naylor J."/>
            <person name="Stange-Thomann N."/>
            <person name="DeArellano K."/>
            <person name="Johnson R."/>
            <person name="Linton L."/>
            <person name="McEwan P."/>
            <person name="McKernan K."/>
            <person name="Talamas J."/>
            <person name="Tirrell A."/>
            <person name="Ye W."/>
            <person name="Zimmer A."/>
            <person name="Barber R.D."/>
            <person name="Cann I."/>
            <person name="Graham D.E."/>
            <person name="Grahame D.A."/>
            <person name="Guss A."/>
            <person name="Hedderich R."/>
            <person name="Ingram-Smith C."/>
            <person name="Kuettner C.H."/>
            <person name="Krzycki J.A."/>
            <person name="Leigh J.A."/>
            <person name="Li W."/>
            <person name="Liu J."/>
            <person name="Mukhopadhyay B."/>
            <person name="Reeve J.N."/>
            <person name="Smith K."/>
            <person name="Springer T.A."/>
            <person name="Umayam L.A."/>
            <person name="White O."/>
            <person name="White R.H."/>
            <person name="de Macario E.C."/>
            <person name="Ferry J.G."/>
            <person name="Jarrell K.F."/>
            <person name="Jing H."/>
            <person name="Macario A.J.L."/>
            <person name="Paulsen I."/>
            <person name="Pritchett M."/>
            <person name="Sowers K.R."/>
            <person name="Swanson R.V."/>
            <person name="Zinder S.H."/>
            <person name="Lander E."/>
            <person name="Metcalf W.W."/>
            <person name="Birren B."/>
        </authorList>
    </citation>
    <scope>NUCLEOTIDE SEQUENCE [LARGE SCALE GENOMIC DNA]</scope>
    <source>
        <strain evidence="3">ATCC 35395 / DSM 2834 / JCM 12185 / C2A</strain>
    </source>
</reference>
<organism evidence="2 3">
    <name type="scientific">Methanosarcina acetivorans (strain ATCC 35395 / DSM 2834 / JCM 12185 / C2A)</name>
    <dbReference type="NCBI Taxonomy" id="188937"/>
    <lineage>
        <taxon>Archaea</taxon>
        <taxon>Methanobacteriati</taxon>
        <taxon>Methanobacteriota</taxon>
        <taxon>Stenosarchaea group</taxon>
        <taxon>Methanomicrobia</taxon>
        <taxon>Methanosarcinales</taxon>
        <taxon>Methanosarcinaceae</taxon>
        <taxon>Methanosarcina</taxon>
    </lineage>
</organism>
<gene>
    <name evidence="2" type="ordered locus">MA_4553</name>
</gene>